<dbReference type="InterPro" id="IPR050382">
    <property type="entry name" value="MFS_Na/Anion_cotransporter"/>
</dbReference>
<accession>A0A329BED5</accession>
<keyword evidence="2 5" id="KW-0812">Transmembrane</keyword>
<dbReference type="Gene3D" id="1.20.1250.20">
    <property type="entry name" value="MFS general substrate transporter like domains"/>
    <property type="match status" value="2"/>
</dbReference>
<reference evidence="7 8" key="1">
    <citation type="submission" date="2018-06" db="EMBL/GenBank/DDBJ databases">
        <title>Genomic Encyclopedia of Type Strains, Phase III (KMG-III): the genomes of soil and plant-associated and newly described type strains.</title>
        <authorList>
            <person name="Whitman W."/>
        </authorList>
    </citation>
    <scope>NUCLEOTIDE SEQUENCE [LARGE SCALE GENOMIC DNA]</scope>
    <source>
        <strain evidence="7 8">LMG 23644</strain>
    </source>
</reference>
<feature type="transmembrane region" description="Helical" evidence="5">
    <location>
        <begin position="308"/>
        <end position="333"/>
    </location>
</feature>
<dbReference type="AlphaFoldDB" id="A0A329BED5"/>
<feature type="transmembrane region" description="Helical" evidence="5">
    <location>
        <begin position="208"/>
        <end position="232"/>
    </location>
</feature>
<evidence type="ECO:0000313" key="8">
    <source>
        <dbReference type="Proteomes" id="UP000248918"/>
    </source>
</evidence>
<organism evidence="7 8">
    <name type="scientific">Paraburkholderia bryophila</name>
    <dbReference type="NCBI Taxonomy" id="420952"/>
    <lineage>
        <taxon>Bacteria</taxon>
        <taxon>Pseudomonadati</taxon>
        <taxon>Pseudomonadota</taxon>
        <taxon>Betaproteobacteria</taxon>
        <taxon>Burkholderiales</taxon>
        <taxon>Burkholderiaceae</taxon>
        <taxon>Paraburkholderia</taxon>
    </lineage>
</organism>
<dbReference type="InterPro" id="IPR036259">
    <property type="entry name" value="MFS_trans_sf"/>
</dbReference>
<feature type="transmembrane region" description="Helical" evidence="5">
    <location>
        <begin position="371"/>
        <end position="393"/>
    </location>
</feature>
<evidence type="ECO:0000256" key="2">
    <source>
        <dbReference type="ARBA" id="ARBA00022692"/>
    </source>
</evidence>
<name>A0A329BED5_9BURK</name>
<dbReference type="InterPro" id="IPR011701">
    <property type="entry name" value="MFS"/>
</dbReference>
<feature type="transmembrane region" description="Helical" evidence="5">
    <location>
        <begin position="104"/>
        <end position="128"/>
    </location>
</feature>
<feature type="transmembrane region" description="Helical" evidence="5">
    <location>
        <begin position="50"/>
        <end position="71"/>
    </location>
</feature>
<evidence type="ECO:0000313" key="7">
    <source>
        <dbReference type="EMBL" id="RAS19481.1"/>
    </source>
</evidence>
<evidence type="ECO:0000256" key="5">
    <source>
        <dbReference type="SAM" id="Phobius"/>
    </source>
</evidence>
<evidence type="ECO:0000256" key="1">
    <source>
        <dbReference type="ARBA" id="ARBA00004141"/>
    </source>
</evidence>
<keyword evidence="3 5" id="KW-1133">Transmembrane helix</keyword>
<dbReference type="PANTHER" id="PTHR11662">
    <property type="entry name" value="SOLUTE CARRIER FAMILY 17"/>
    <property type="match status" value="1"/>
</dbReference>
<evidence type="ECO:0000259" key="6">
    <source>
        <dbReference type="PROSITE" id="PS50850"/>
    </source>
</evidence>
<dbReference type="InterPro" id="IPR020846">
    <property type="entry name" value="MFS_dom"/>
</dbReference>
<feature type="domain" description="Major facilitator superfamily (MFS) profile" evidence="6">
    <location>
        <begin position="13"/>
        <end position="398"/>
    </location>
</feature>
<dbReference type="Pfam" id="PF07690">
    <property type="entry name" value="MFS_1"/>
    <property type="match status" value="1"/>
</dbReference>
<dbReference type="GO" id="GO:0022857">
    <property type="term" value="F:transmembrane transporter activity"/>
    <property type="evidence" value="ECO:0007669"/>
    <property type="project" value="InterPro"/>
</dbReference>
<dbReference type="SUPFAM" id="SSF103473">
    <property type="entry name" value="MFS general substrate transporter"/>
    <property type="match status" value="1"/>
</dbReference>
<feature type="transmembrane region" description="Helical" evidence="5">
    <location>
        <begin position="140"/>
        <end position="163"/>
    </location>
</feature>
<dbReference type="CDD" id="cd17319">
    <property type="entry name" value="MFS_ExuT_GudP_like"/>
    <property type="match status" value="1"/>
</dbReference>
<evidence type="ECO:0000256" key="4">
    <source>
        <dbReference type="ARBA" id="ARBA00023136"/>
    </source>
</evidence>
<dbReference type="PANTHER" id="PTHR11662:SF399">
    <property type="entry name" value="FI19708P1-RELATED"/>
    <property type="match status" value="1"/>
</dbReference>
<dbReference type="PROSITE" id="PS50850">
    <property type="entry name" value="MFS"/>
    <property type="match status" value="1"/>
</dbReference>
<dbReference type="GO" id="GO:0016020">
    <property type="term" value="C:membrane"/>
    <property type="evidence" value="ECO:0007669"/>
    <property type="project" value="UniProtKB-SubCell"/>
</dbReference>
<feature type="transmembrane region" description="Helical" evidence="5">
    <location>
        <begin position="169"/>
        <end position="187"/>
    </location>
</feature>
<feature type="transmembrane region" description="Helical" evidence="5">
    <location>
        <begin position="345"/>
        <end position="365"/>
    </location>
</feature>
<proteinExistence type="predicted"/>
<sequence>MDTTFSRKQKTAALTSLFIAWAAGYADRILISTAIIPIRAEFNLDARQAGIVLSAFYFSYAITQLIGGWLSDKIGSRIVVVGCVASWSFFTGATGVAWSFASLVAIRLLFGIGEGAFSPASSVTIAEVFPRKERARAKSLLISTTFLGNALGSGLIGLTVARFGWRSSFTMLAVMGLIVAAILWASLRSGMKGQRARNANRHRTLWGPLLRMPAAWKIAAIWFFASVLYVGVTSWMPSYLMHTYHIDLAHTGMAVAIPNLLAFIGTNAVGYLLDRRARGHERAFMIGGALVSALSIALMINTTSMTLLMVYLTVCLLAFNFVYASVFAMPLRYFPEHLIGSATGLMNFGGQMGATLAPIAMGALINASGGAYISAFWLLIGSAVAGVLVAATWEPLEPRMGESVQPS</sequence>
<evidence type="ECO:0000256" key="3">
    <source>
        <dbReference type="ARBA" id="ARBA00022989"/>
    </source>
</evidence>
<dbReference type="EMBL" id="QLTK01000041">
    <property type="protein sequence ID" value="RAS19481.1"/>
    <property type="molecule type" value="Genomic_DNA"/>
</dbReference>
<keyword evidence="4 5" id="KW-0472">Membrane</keyword>
<comment type="subcellular location">
    <subcellularLocation>
        <location evidence="1">Membrane</location>
        <topology evidence="1">Multi-pass membrane protein</topology>
    </subcellularLocation>
</comment>
<feature type="transmembrane region" description="Helical" evidence="5">
    <location>
        <begin position="252"/>
        <end position="272"/>
    </location>
</feature>
<dbReference type="OrthoDB" id="8596007at2"/>
<dbReference type="Proteomes" id="UP000248918">
    <property type="component" value="Unassembled WGS sequence"/>
</dbReference>
<dbReference type="RefSeq" id="WP_111935542.1">
    <property type="nucleotide sequence ID" value="NZ_CADFFP010000040.1"/>
</dbReference>
<comment type="caution">
    <text evidence="7">The sequence shown here is derived from an EMBL/GenBank/DDBJ whole genome shotgun (WGS) entry which is preliminary data.</text>
</comment>
<gene>
    <name evidence="7" type="ORF">BX591_14139</name>
</gene>
<feature type="transmembrane region" description="Helical" evidence="5">
    <location>
        <begin position="78"/>
        <end position="98"/>
    </location>
</feature>
<protein>
    <submittedName>
        <fullName evidence="7">Sugar phosphate permease</fullName>
    </submittedName>
</protein>